<feature type="domain" description="LysM" evidence="5">
    <location>
        <begin position="556"/>
        <end position="602"/>
    </location>
</feature>
<reference evidence="6 7" key="1">
    <citation type="journal article" date="2018" name="IMA Fungus">
        <title>IMA Genome-F 9: Draft genome sequence of Annulohypoxylon stygium, Aspergillus mulundensis, Berkeleyomyces basicola (syn. Thielaviopsis basicola), Ceratocystis smalleyi, two Cercospora beticola strains, Coleophoma cylindrospora, Fusarium fracticaudum, Phialophora cf. hyalina, and Morchella septimelata.</title>
        <authorList>
            <person name="Wingfield B.D."/>
            <person name="Bills G.F."/>
            <person name="Dong Y."/>
            <person name="Huang W."/>
            <person name="Nel W.J."/>
            <person name="Swalarsk-Parry B.S."/>
            <person name="Vaghefi N."/>
            <person name="Wilken P.M."/>
            <person name="An Z."/>
            <person name="de Beer Z.W."/>
            <person name="De Vos L."/>
            <person name="Chen L."/>
            <person name="Duong T.A."/>
            <person name="Gao Y."/>
            <person name="Hammerbacher A."/>
            <person name="Kikkert J.R."/>
            <person name="Li Y."/>
            <person name="Li H."/>
            <person name="Li K."/>
            <person name="Li Q."/>
            <person name="Liu X."/>
            <person name="Ma X."/>
            <person name="Naidoo K."/>
            <person name="Pethybridge S.J."/>
            <person name="Sun J."/>
            <person name="Steenkamp E.T."/>
            <person name="van der Nest M.A."/>
            <person name="van Wyk S."/>
            <person name="Wingfield M.J."/>
            <person name="Xiong C."/>
            <person name="Yue Q."/>
            <person name="Zhang X."/>
        </authorList>
    </citation>
    <scope>NUCLEOTIDE SEQUENCE [LARGE SCALE GENOMIC DNA]</scope>
    <source>
        <strain evidence="6 7">DSM 5745</strain>
    </source>
</reference>
<evidence type="ECO:0000313" key="7">
    <source>
        <dbReference type="Proteomes" id="UP000256690"/>
    </source>
</evidence>
<dbReference type="Gene3D" id="3.10.350.10">
    <property type="entry name" value="LysM domain"/>
    <property type="match status" value="3"/>
</dbReference>
<dbReference type="SUPFAM" id="SSF54106">
    <property type="entry name" value="LysM domain"/>
    <property type="match status" value="2"/>
</dbReference>
<proteinExistence type="predicted"/>
<dbReference type="OrthoDB" id="5985073at2759"/>
<feature type="signal peptide" evidence="4">
    <location>
        <begin position="1"/>
        <end position="16"/>
    </location>
</feature>
<organism evidence="6 7">
    <name type="scientific">Aspergillus mulundensis</name>
    <dbReference type="NCBI Taxonomy" id="1810919"/>
    <lineage>
        <taxon>Eukaryota</taxon>
        <taxon>Fungi</taxon>
        <taxon>Dikarya</taxon>
        <taxon>Ascomycota</taxon>
        <taxon>Pezizomycotina</taxon>
        <taxon>Eurotiomycetes</taxon>
        <taxon>Eurotiomycetidae</taxon>
        <taxon>Eurotiales</taxon>
        <taxon>Aspergillaceae</taxon>
        <taxon>Aspergillus</taxon>
        <taxon>Aspergillus subgen. Nidulantes</taxon>
    </lineage>
</organism>
<dbReference type="AlphaFoldDB" id="A0A3D8R024"/>
<comment type="caution">
    <text evidence="6">The sequence shown here is derived from an EMBL/GenBank/DDBJ whole genome shotgun (WGS) entry which is preliminary data.</text>
</comment>
<dbReference type="CDD" id="cd00118">
    <property type="entry name" value="LysM"/>
    <property type="match status" value="2"/>
</dbReference>
<gene>
    <name evidence="6" type="ORF">DSM5745_09262</name>
</gene>
<dbReference type="STRING" id="1810919.A0A3D8R024"/>
<dbReference type="PANTHER" id="PTHR34997:SF1">
    <property type="entry name" value="PEPTIDOGLYCAN-BINDING LYSIN DOMAIN"/>
    <property type="match status" value="1"/>
</dbReference>
<protein>
    <recommendedName>
        <fullName evidence="5">LysM domain-containing protein</fullName>
    </recommendedName>
</protein>
<keyword evidence="7" id="KW-1185">Reference proteome</keyword>
<evidence type="ECO:0000259" key="5">
    <source>
        <dbReference type="PROSITE" id="PS51782"/>
    </source>
</evidence>
<evidence type="ECO:0000313" key="6">
    <source>
        <dbReference type="EMBL" id="RDW67396.1"/>
    </source>
</evidence>
<dbReference type="EMBL" id="PVWQ01000012">
    <property type="protein sequence ID" value="RDW67396.1"/>
    <property type="molecule type" value="Genomic_DNA"/>
</dbReference>
<dbReference type="PANTHER" id="PTHR34997">
    <property type="entry name" value="AM15"/>
    <property type="match status" value="1"/>
</dbReference>
<dbReference type="InterPro" id="IPR018392">
    <property type="entry name" value="LysM"/>
</dbReference>
<dbReference type="InterPro" id="IPR036779">
    <property type="entry name" value="LysM_dom_sf"/>
</dbReference>
<dbReference type="InterPro" id="IPR052210">
    <property type="entry name" value="LysM1-like"/>
</dbReference>
<evidence type="ECO:0000256" key="2">
    <source>
        <dbReference type="ARBA" id="ARBA00023026"/>
    </source>
</evidence>
<dbReference type="SMART" id="SM00257">
    <property type="entry name" value="LysM"/>
    <property type="match status" value="2"/>
</dbReference>
<accession>A0A3D8R024</accession>
<feature type="chain" id="PRO_5017820221" description="LysM domain-containing protein" evidence="4">
    <location>
        <begin position="17"/>
        <end position="608"/>
    </location>
</feature>
<keyword evidence="4" id="KW-0732">Signal</keyword>
<sequence length="608" mass="66392">MSISLCLLGLFPAAFGATMLMNGLQSRVFPSSMPTSCMAAFNASLDCDSSVQYLYKQHGWVEGGWQESNLTRLCTDSCRSSLQSLRTQVDAACASWSTTADGLAVSASGMVDFYLYKYNVTCLTDGSSFCLLEQDDWTLQALEAKGNDPEYGTNAVDENGTVILPYQDPPPANVEYSVNLGYASLDYWYNRTEPLTDRGWTNTSILEYDEYPLEIQCSTCFLERFKLGFSSQFGEGYDDVTEQVWHNMQQNCKLDEELYVHPNLNETGPWDADRPEIIWTVEAPCDRTTTLSIAPGEMVTCQDLGLAESVPSSSIPSLNYDAKCDIPLSNGTYCLPEPCDIAVIANDTSAPILLQSETYQNITMVQFVSWNPDVDLKNLFMGDTICVGRVEPVSALLSVQTVNMSSPPGGIYTPSSTTVGAAYPTSFTTTASPSAPTATDTIANCGLYYTVQQGDICDDVTLRFSLTLAQLIAMNPSIDEECSNLLYGEHCTVATEGLAYMSCGTGFDYCVAPVHGPVTSTAIPTTTTSDGGGTTTSTTVTAPTETRTGTTETCYEWYIAVAGDSCWLIYTKYGITFAQFRQWNAVIDDECSNLWPDYAYCVSGPKYR</sequence>
<evidence type="ECO:0000256" key="4">
    <source>
        <dbReference type="SAM" id="SignalP"/>
    </source>
</evidence>
<dbReference type="GeneID" id="38119632"/>
<dbReference type="PROSITE" id="PS51782">
    <property type="entry name" value="LYSM"/>
    <property type="match status" value="2"/>
</dbReference>
<dbReference type="RefSeq" id="XP_026600364.1">
    <property type="nucleotide sequence ID" value="XM_026751278.1"/>
</dbReference>
<dbReference type="GO" id="GO:0008061">
    <property type="term" value="F:chitin binding"/>
    <property type="evidence" value="ECO:0007669"/>
    <property type="project" value="UniProtKB-KW"/>
</dbReference>
<dbReference type="Pfam" id="PF01476">
    <property type="entry name" value="LysM"/>
    <property type="match status" value="2"/>
</dbReference>
<keyword evidence="1" id="KW-0147">Chitin-binding</keyword>
<evidence type="ECO:0000256" key="3">
    <source>
        <dbReference type="SAM" id="MobiDB-lite"/>
    </source>
</evidence>
<keyword evidence="2" id="KW-0843">Virulence</keyword>
<feature type="region of interest" description="Disordered" evidence="3">
    <location>
        <begin position="523"/>
        <end position="545"/>
    </location>
</feature>
<dbReference type="Proteomes" id="UP000256690">
    <property type="component" value="Unassembled WGS sequence"/>
</dbReference>
<name>A0A3D8R024_9EURO</name>
<evidence type="ECO:0000256" key="1">
    <source>
        <dbReference type="ARBA" id="ARBA00022669"/>
    </source>
</evidence>
<feature type="domain" description="LysM" evidence="5">
    <location>
        <begin position="447"/>
        <end position="493"/>
    </location>
</feature>